<reference evidence="1 2" key="1">
    <citation type="submission" date="2023-10" db="EMBL/GenBank/DDBJ databases">
        <title>Draft Genome Sequence of Bacillus thuringiensis serovar. toumanoffi 4059: Identification of a Novel Cry Protein Candidate.</title>
        <authorList>
            <person name="Murdoch R.W."/>
            <person name="Gemler B."/>
            <person name="Heater B.S."/>
        </authorList>
    </citation>
    <scope>NUCLEOTIDE SEQUENCE [LARGE SCALE GENOMIC DNA]</scope>
    <source>
        <strain evidence="1 2">4059</strain>
    </source>
</reference>
<protein>
    <submittedName>
        <fullName evidence="1">Abortive infection alpha</fullName>
    </submittedName>
</protein>
<dbReference type="EMBL" id="JAWQCK010000009">
    <property type="protein sequence ID" value="MDW9213650.1"/>
    <property type="molecule type" value="Genomic_DNA"/>
</dbReference>
<organism evidence="1 2">
    <name type="scientific">Bacillus thuringiensis serovar toumanoffi</name>
    <dbReference type="NCBI Taxonomy" id="180862"/>
    <lineage>
        <taxon>Bacteria</taxon>
        <taxon>Bacillati</taxon>
        <taxon>Bacillota</taxon>
        <taxon>Bacilli</taxon>
        <taxon>Bacillales</taxon>
        <taxon>Bacillaceae</taxon>
        <taxon>Bacillus</taxon>
        <taxon>Bacillus cereus group</taxon>
    </lineage>
</organism>
<dbReference type="InterPro" id="IPR025506">
    <property type="entry name" value="Abi_alpha"/>
</dbReference>
<dbReference type="Proteomes" id="UP001272716">
    <property type="component" value="Unassembled WGS sequence"/>
</dbReference>
<sequence>MADTLGIGKLIENGKEALRTVYPDLLQPATKQAGKALETVFELSNTILLPIKLVNVKARLNFEKHMKKYEEKLNAHPQEEITTVLPDIGLPVIDRLTYLTNEEIADLFINFLVSASLNNTVNQAHPRFINILNSLSVDEAKLIKYFREKNQDYIPFIDYELHANKQNEPFTSLGYRPENQASIRLLMNSNNLKYELDLISEENINLYLENLESLGLLTRTTGRHIIEAKNTYTLIETHNRHELMDLEEEHTLRLKVNYPNHEIITHKIYGFYVLTDLGEKFVSVCNKQ</sequence>
<accession>A0ABD5I9Y5</accession>
<name>A0ABD5I9Y5_BACTU</name>
<gene>
    <name evidence="1" type="ORF">BTTOUR_33430</name>
</gene>
<dbReference type="RefSeq" id="WP_000785852.1">
    <property type="nucleotide sequence ID" value="NZ_JAWQCK010000009.1"/>
</dbReference>
<dbReference type="AlphaFoldDB" id="A0ABD5I9Y5"/>
<evidence type="ECO:0000313" key="1">
    <source>
        <dbReference type="EMBL" id="MDW9213650.1"/>
    </source>
</evidence>
<dbReference type="Gene3D" id="3.30.110.190">
    <property type="match status" value="1"/>
</dbReference>
<evidence type="ECO:0000313" key="2">
    <source>
        <dbReference type="Proteomes" id="UP001272716"/>
    </source>
</evidence>
<proteinExistence type="predicted"/>
<dbReference type="Pfam" id="PF14337">
    <property type="entry name" value="Abi_alpha"/>
    <property type="match status" value="1"/>
</dbReference>
<comment type="caution">
    <text evidence="1">The sequence shown here is derived from an EMBL/GenBank/DDBJ whole genome shotgun (WGS) entry which is preliminary data.</text>
</comment>